<dbReference type="EMBL" id="SJPZ01000002">
    <property type="protein sequence ID" value="TWU62343.1"/>
    <property type="molecule type" value="Genomic_DNA"/>
</dbReference>
<gene>
    <name evidence="1" type="ORF">V7x_40720</name>
</gene>
<organism evidence="1 2">
    <name type="scientific">Crateriforma conspicua</name>
    <dbReference type="NCBI Taxonomy" id="2527996"/>
    <lineage>
        <taxon>Bacteria</taxon>
        <taxon>Pseudomonadati</taxon>
        <taxon>Planctomycetota</taxon>
        <taxon>Planctomycetia</taxon>
        <taxon>Planctomycetales</taxon>
        <taxon>Planctomycetaceae</taxon>
        <taxon>Crateriforma</taxon>
    </lineage>
</organism>
<sequence>MIPSGDPPKYVERGVSPLFVTVQVDDDLFMNRIINIDLLFVKTLKILYRDCIDCRKTDI</sequence>
<dbReference type="AlphaFoldDB" id="A0A5C6FPL0"/>
<dbReference type="Proteomes" id="UP000316476">
    <property type="component" value="Unassembled WGS sequence"/>
</dbReference>
<reference evidence="1 2" key="1">
    <citation type="submission" date="2019-02" db="EMBL/GenBank/DDBJ databases">
        <title>Deep-cultivation of Planctomycetes and their phenomic and genomic characterization uncovers novel biology.</title>
        <authorList>
            <person name="Wiegand S."/>
            <person name="Jogler M."/>
            <person name="Boedeker C."/>
            <person name="Pinto D."/>
            <person name="Vollmers J."/>
            <person name="Rivas-Marin E."/>
            <person name="Kohn T."/>
            <person name="Peeters S.H."/>
            <person name="Heuer A."/>
            <person name="Rast P."/>
            <person name="Oberbeckmann S."/>
            <person name="Bunk B."/>
            <person name="Jeske O."/>
            <person name="Meyerdierks A."/>
            <person name="Storesund J.E."/>
            <person name="Kallscheuer N."/>
            <person name="Luecker S."/>
            <person name="Lage O.M."/>
            <person name="Pohl T."/>
            <person name="Merkel B.J."/>
            <person name="Hornburger P."/>
            <person name="Mueller R.-W."/>
            <person name="Bruemmer F."/>
            <person name="Labrenz M."/>
            <person name="Spormann A.M."/>
            <person name="Op Den Camp H."/>
            <person name="Overmann J."/>
            <person name="Amann R."/>
            <person name="Jetten M.S.M."/>
            <person name="Mascher T."/>
            <person name="Medema M.H."/>
            <person name="Devos D.P."/>
            <person name="Kaster A.-K."/>
            <person name="Ovreas L."/>
            <person name="Rohde M."/>
            <person name="Galperin M.Y."/>
            <person name="Jogler C."/>
        </authorList>
    </citation>
    <scope>NUCLEOTIDE SEQUENCE [LARGE SCALE GENOMIC DNA]</scope>
    <source>
        <strain evidence="1 2">V7</strain>
    </source>
</reference>
<accession>A0A5C6FPL0</accession>
<comment type="caution">
    <text evidence="1">The sequence shown here is derived from an EMBL/GenBank/DDBJ whole genome shotgun (WGS) entry which is preliminary data.</text>
</comment>
<evidence type="ECO:0000313" key="2">
    <source>
        <dbReference type="Proteomes" id="UP000316476"/>
    </source>
</evidence>
<protein>
    <submittedName>
        <fullName evidence="1">Uncharacterized protein</fullName>
    </submittedName>
</protein>
<name>A0A5C6FPL0_9PLAN</name>
<proteinExistence type="predicted"/>
<evidence type="ECO:0000313" key="1">
    <source>
        <dbReference type="EMBL" id="TWU62343.1"/>
    </source>
</evidence>